<dbReference type="EMBL" id="BNJK01000001">
    <property type="protein sequence ID" value="GHO91871.1"/>
    <property type="molecule type" value="Genomic_DNA"/>
</dbReference>
<dbReference type="RefSeq" id="WP_220202741.1">
    <property type="nucleotide sequence ID" value="NZ_BNJK01000001.1"/>
</dbReference>
<evidence type="ECO:0000313" key="1">
    <source>
        <dbReference type="EMBL" id="GHO91871.1"/>
    </source>
</evidence>
<dbReference type="Gene3D" id="3.40.720.10">
    <property type="entry name" value="Alkaline Phosphatase, subunit A"/>
    <property type="match status" value="1"/>
</dbReference>
<keyword evidence="2" id="KW-1185">Reference proteome</keyword>
<accession>A0A8J3ICP0</accession>
<dbReference type="AlphaFoldDB" id="A0A8J3ICP0"/>
<dbReference type="InterPro" id="IPR017850">
    <property type="entry name" value="Alkaline_phosphatase_core_sf"/>
</dbReference>
<protein>
    <submittedName>
        <fullName evidence="1">Uncharacterized protein</fullName>
    </submittedName>
</protein>
<comment type="caution">
    <text evidence="1">The sequence shown here is derived from an EMBL/GenBank/DDBJ whole genome shotgun (WGS) entry which is preliminary data.</text>
</comment>
<reference evidence="1" key="1">
    <citation type="submission" date="2020-10" db="EMBL/GenBank/DDBJ databases">
        <title>Taxonomic study of unclassified bacteria belonging to the class Ktedonobacteria.</title>
        <authorList>
            <person name="Yabe S."/>
            <person name="Wang C.M."/>
            <person name="Zheng Y."/>
            <person name="Sakai Y."/>
            <person name="Cavaletti L."/>
            <person name="Monciardini P."/>
            <person name="Donadio S."/>
        </authorList>
    </citation>
    <scope>NUCLEOTIDE SEQUENCE</scope>
    <source>
        <strain evidence="1">ID150040</strain>
    </source>
</reference>
<dbReference type="SUPFAM" id="SSF53649">
    <property type="entry name" value="Alkaline phosphatase-like"/>
    <property type="match status" value="1"/>
</dbReference>
<gene>
    <name evidence="1" type="ORF">KSF_019190</name>
</gene>
<name>A0A8J3ICP0_9CHLR</name>
<proteinExistence type="predicted"/>
<organism evidence="1 2">
    <name type="scientific">Reticulibacter mediterranei</name>
    <dbReference type="NCBI Taxonomy" id="2778369"/>
    <lineage>
        <taxon>Bacteria</taxon>
        <taxon>Bacillati</taxon>
        <taxon>Chloroflexota</taxon>
        <taxon>Ktedonobacteria</taxon>
        <taxon>Ktedonobacterales</taxon>
        <taxon>Reticulibacteraceae</taxon>
        <taxon>Reticulibacter</taxon>
    </lineage>
</organism>
<sequence>MVETENKAVLFWLSGIGLSSIHPIMEVETLMRQGFTAELASTPITGNQSHYYQVMTGRRPECFGFFDTLMPHEYSVEEKPGGRDRPPETLITLLSSAGWNVNYNEIAPANLESSICAWAKTASAFSCLIVKCAYTEPLIGNMTTDLAQAIRIARTVVGEHGLFAIFSDAQPILVKQFVNLNNFLASTGIIDRNGPGNSIDWSNSLAYYMGHGQLYVNLLGRDAKGIIKRQQEYDEVCNILVEVLPRKLRDPQTDQPVIANVSRKEDFYSSDYLFCAPDLVVTFHPGYIPSPRSIYLDFDETIFTTPPTGTAAINGAHPDSINGFLIASTPAFKRGVTFTASMPLTAIAPTLLHALQVKHALMDSDPQQECFDPRYLYTHPLHTTTRSQELSGEEEELILSRLRDLGYI</sequence>
<evidence type="ECO:0000313" key="2">
    <source>
        <dbReference type="Proteomes" id="UP000597444"/>
    </source>
</evidence>
<dbReference type="Proteomes" id="UP000597444">
    <property type="component" value="Unassembled WGS sequence"/>
</dbReference>